<dbReference type="HOGENOM" id="CLU_1288985_0_0_1"/>
<feature type="transmembrane region" description="Helical" evidence="2">
    <location>
        <begin position="175"/>
        <end position="194"/>
    </location>
</feature>
<feature type="transmembrane region" description="Helical" evidence="2">
    <location>
        <begin position="59"/>
        <end position="84"/>
    </location>
</feature>
<dbReference type="OrthoDB" id="3062838at2759"/>
<dbReference type="Proteomes" id="UP000027222">
    <property type="component" value="Unassembled WGS sequence"/>
</dbReference>
<sequence length="214" mass="23641">MSDNSKQGSGVDQCYPPGDIENGIPVASCTSQLSESQPESTPLPSADRSKEFEKMYSQFNILVLISTFTTALIIAFLSLIAQVVNGPHSLVYEIGMWLAFLASGVHLWVAIVAGRAALLSLPSENKPKTRPELVEKDLVHFLVLCEQLQLLGTIIFAPSALILIPKTFDREWFGISLYIMAVASIFFIFRAGFWKASVLANNFMGVWEMVLKPR</sequence>
<evidence type="ECO:0000313" key="4">
    <source>
        <dbReference type="Proteomes" id="UP000027222"/>
    </source>
</evidence>
<keyword evidence="2" id="KW-0812">Transmembrane</keyword>
<evidence type="ECO:0000313" key="3">
    <source>
        <dbReference type="EMBL" id="KDR69943.1"/>
    </source>
</evidence>
<dbReference type="AlphaFoldDB" id="A0A067ST92"/>
<proteinExistence type="predicted"/>
<reference evidence="4" key="1">
    <citation type="journal article" date="2014" name="Proc. Natl. Acad. Sci. U.S.A.">
        <title>Extensive sampling of basidiomycete genomes demonstrates inadequacy of the white-rot/brown-rot paradigm for wood decay fungi.</title>
        <authorList>
            <person name="Riley R."/>
            <person name="Salamov A.A."/>
            <person name="Brown D.W."/>
            <person name="Nagy L.G."/>
            <person name="Floudas D."/>
            <person name="Held B.W."/>
            <person name="Levasseur A."/>
            <person name="Lombard V."/>
            <person name="Morin E."/>
            <person name="Otillar R."/>
            <person name="Lindquist E.A."/>
            <person name="Sun H."/>
            <person name="LaButti K.M."/>
            <person name="Schmutz J."/>
            <person name="Jabbour D."/>
            <person name="Luo H."/>
            <person name="Baker S.E."/>
            <person name="Pisabarro A.G."/>
            <person name="Walton J.D."/>
            <person name="Blanchette R.A."/>
            <person name="Henrissat B."/>
            <person name="Martin F."/>
            <person name="Cullen D."/>
            <person name="Hibbett D.S."/>
            <person name="Grigoriev I.V."/>
        </authorList>
    </citation>
    <scope>NUCLEOTIDE SEQUENCE [LARGE SCALE GENOMIC DNA]</scope>
    <source>
        <strain evidence="4">CBS 339.88</strain>
    </source>
</reference>
<name>A0A067ST92_GALM3</name>
<organism evidence="3 4">
    <name type="scientific">Galerina marginata (strain CBS 339.88)</name>
    <dbReference type="NCBI Taxonomy" id="685588"/>
    <lineage>
        <taxon>Eukaryota</taxon>
        <taxon>Fungi</taxon>
        <taxon>Dikarya</taxon>
        <taxon>Basidiomycota</taxon>
        <taxon>Agaricomycotina</taxon>
        <taxon>Agaricomycetes</taxon>
        <taxon>Agaricomycetidae</taxon>
        <taxon>Agaricales</taxon>
        <taxon>Agaricineae</taxon>
        <taxon>Strophariaceae</taxon>
        <taxon>Galerina</taxon>
    </lineage>
</organism>
<gene>
    <name evidence="3" type="ORF">GALMADRAFT_160121</name>
</gene>
<keyword evidence="2" id="KW-0472">Membrane</keyword>
<feature type="region of interest" description="Disordered" evidence="1">
    <location>
        <begin position="1"/>
        <end position="25"/>
    </location>
</feature>
<keyword evidence="4" id="KW-1185">Reference proteome</keyword>
<feature type="compositionally biased region" description="Polar residues" evidence="1">
    <location>
        <begin position="1"/>
        <end position="10"/>
    </location>
</feature>
<feature type="transmembrane region" description="Helical" evidence="2">
    <location>
        <begin position="96"/>
        <end position="118"/>
    </location>
</feature>
<evidence type="ECO:0000256" key="2">
    <source>
        <dbReference type="SAM" id="Phobius"/>
    </source>
</evidence>
<evidence type="ECO:0000256" key="1">
    <source>
        <dbReference type="SAM" id="MobiDB-lite"/>
    </source>
</evidence>
<feature type="transmembrane region" description="Helical" evidence="2">
    <location>
        <begin position="138"/>
        <end position="163"/>
    </location>
</feature>
<accession>A0A067ST92</accession>
<protein>
    <submittedName>
        <fullName evidence="3">Uncharacterized protein</fullName>
    </submittedName>
</protein>
<dbReference type="EMBL" id="KL142399">
    <property type="protein sequence ID" value="KDR69943.1"/>
    <property type="molecule type" value="Genomic_DNA"/>
</dbReference>
<keyword evidence="2" id="KW-1133">Transmembrane helix</keyword>